<dbReference type="InterPro" id="IPR023065">
    <property type="entry name" value="Uncharacterised_ApaG"/>
</dbReference>
<name>A0A4R0PF99_9HYPH</name>
<dbReference type="PANTHER" id="PTHR14289:SF16">
    <property type="entry name" value="POLYMERASE DELTA-INTERACTING PROTEIN 2"/>
    <property type="match status" value="1"/>
</dbReference>
<dbReference type="Pfam" id="PF04379">
    <property type="entry name" value="DUF525"/>
    <property type="match status" value="1"/>
</dbReference>
<comment type="caution">
    <text evidence="4">The sequence shown here is derived from an EMBL/GenBank/DDBJ whole genome shotgun (WGS) entry which is preliminary data.</text>
</comment>
<dbReference type="Proteomes" id="UP000291301">
    <property type="component" value="Unassembled WGS sequence"/>
</dbReference>
<evidence type="ECO:0000259" key="3">
    <source>
        <dbReference type="PROSITE" id="PS51087"/>
    </source>
</evidence>
<evidence type="ECO:0000313" key="5">
    <source>
        <dbReference type="Proteomes" id="UP000291301"/>
    </source>
</evidence>
<dbReference type="InterPro" id="IPR007474">
    <property type="entry name" value="ApaG_domain"/>
</dbReference>
<feature type="domain" description="ApaG" evidence="3">
    <location>
        <begin position="3"/>
        <end position="127"/>
    </location>
</feature>
<dbReference type="InterPro" id="IPR036767">
    <property type="entry name" value="ApaG_sf"/>
</dbReference>
<accession>A0A4R0PF99</accession>
<dbReference type="Gene3D" id="2.60.40.1470">
    <property type="entry name" value="ApaG domain"/>
    <property type="match status" value="1"/>
</dbReference>
<keyword evidence="5" id="KW-1185">Reference proteome</keyword>
<protein>
    <recommendedName>
        <fullName evidence="1 2">Protein ApaG</fullName>
    </recommendedName>
</protein>
<organism evidence="4 5">
    <name type="scientific">Oricola cellulosilytica</name>
    <dbReference type="NCBI Taxonomy" id="1429082"/>
    <lineage>
        <taxon>Bacteria</taxon>
        <taxon>Pseudomonadati</taxon>
        <taxon>Pseudomonadota</taxon>
        <taxon>Alphaproteobacteria</taxon>
        <taxon>Hyphomicrobiales</taxon>
        <taxon>Ahrensiaceae</taxon>
        <taxon>Oricola</taxon>
    </lineage>
</organism>
<dbReference type="OrthoDB" id="9795226at2"/>
<evidence type="ECO:0000256" key="2">
    <source>
        <dbReference type="HAMAP-Rule" id="MF_00791"/>
    </source>
</evidence>
<dbReference type="AlphaFoldDB" id="A0A4R0PF99"/>
<dbReference type="PROSITE" id="PS51087">
    <property type="entry name" value="APAG"/>
    <property type="match status" value="1"/>
</dbReference>
<sequence>MYRAQTDGIEITVEPHYLDEQSEPEAHRYVWAYTIVIVNESNSTVELETRFWRITNAVGQVEEVEGPGVVGEHPVLAPGDSYQYTSGCPLNTPSGTMVGYYVMRRDDGTRFTVNIPAFSLDLPDPMRTLN</sequence>
<dbReference type="RefSeq" id="WP_131565433.1">
    <property type="nucleotide sequence ID" value="NZ_JAINFK010000001.1"/>
</dbReference>
<reference evidence="4 5" key="1">
    <citation type="journal article" date="2015" name="Antonie Van Leeuwenhoek">
        <title>Oricola cellulosilytica gen. nov., sp. nov., a cellulose-degrading bacterium of the family Phyllobacteriaceae isolated from surface seashore water, and emended descriptions of Mesorhizobium loti and Phyllobacterium myrsinacearum.</title>
        <authorList>
            <person name="Hameed A."/>
            <person name="Shahina M."/>
            <person name="Lai W.A."/>
            <person name="Lin S.Y."/>
            <person name="Young L.S."/>
            <person name="Liu Y.C."/>
            <person name="Hsu Y.H."/>
            <person name="Young C.C."/>
        </authorList>
    </citation>
    <scope>NUCLEOTIDE SEQUENCE [LARGE SCALE GENOMIC DNA]</scope>
    <source>
        <strain evidence="4 5">KCTC 52183</strain>
    </source>
</reference>
<gene>
    <name evidence="2 4" type="primary">apaG</name>
    <name evidence="4" type="ORF">E0D97_03545</name>
</gene>
<dbReference type="EMBL" id="SJST01000001">
    <property type="protein sequence ID" value="TCD16506.1"/>
    <property type="molecule type" value="Genomic_DNA"/>
</dbReference>
<dbReference type="GO" id="GO:0070987">
    <property type="term" value="P:error-free translesion synthesis"/>
    <property type="evidence" value="ECO:0007669"/>
    <property type="project" value="TreeGrafter"/>
</dbReference>
<evidence type="ECO:0000313" key="4">
    <source>
        <dbReference type="EMBL" id="TCD16506.1"/>
    </source>
</evidence>
<evidence type="ECO:0000256" key="1">
    <source>
        <dbReference type="ARBA" id="ARBA00017693"/>
    </source>
</evidence>
<proteinExistence type="inferred from homology"/>
<dbReference type="SUPFAM" id="SSF110069">
    <property type="entry name" value="ApaG-like"/>
    <property type="match status" value="1"/>
</dbReference>
<dbReference type="PANTHER" id="PTHR14289">
    <property type="entry name" value="F-BOX ONLY PROTEIN 3"/>
    <property type="match status" value="1"/>
</dbReference>
<dbReference type="NCBIfam" id="NF003967">
    <property type="entry name" value="PRK05461.1"/>
    <property type="match status" value="1"/>
</dbReference>
<dbReference type="HAMAP" id="MF_00791">
    <property type="entry name" value="ApaG"/>
    <property type="match status" value="1"/>
</dbReference>